<dbReference type="Proteomes" id="UP000298663">
    <property type="component" value="Unassembled WGS sequence"/>
</dbReference>
<accession>A0A4U5NDN1</accession>
<dbReference type="OrthoDB" id="203237at2759"/>
<name>A0A4U5NDN1_STECR</name>
<dbReference type="EMBL" id="AZBU02000004">
    <property type="protein sequence ID" value="TKR80683.1"/>
    <property type="molecule type" value="Genomic_DNA"/>
</dbReference>
<keyword evidence="3" id="KW-1185">Reference proteome</keyword>
<dbReference type="SUPFAM" id="SSF53335">
    <property type="entry name" value="S-adenosyl-L-methionine-dependent methyltransferases"/>
    <property type="match status" value="1"/>
</dbReference>
<evidence type="ECO:0000256" key="1">
    <source>
        <dbReference type="ARBA" id="ARBA00022691"/>
    </source>
</evidence>
<dbReference type="GO" id="GO:0005829">
    <property type="term" value="C:cytosol"/>
    <property type="evidence" value="ECO:0007669"/>
    <property type="project" value="TreeGrafter"/>
</dbReference>
<comment type="caution">
    <text evidence="2">The sequence shown here is derived from an EMBL/GenBank/DDBJ whole genome shotgun (WGS) entry which is preliminary data.</text>
</comment>
<dbReference type="GO" id="GO:0018423">
    <property type="term" value="F:protein C-terminal leucine carboxyl O-methyltransferase activity"/>
    <property type="evidence" value="ECO:0007669"/>
    <property type="project" value="TreeGrafter"/>
</dbReference>
<dbReference type="InterPro" id="IPR016651">
    <property type="entry name" value="LCMT1"/>
</dbReference>
<reference evidence="2 3" key="2">
    <citation type="journal article" date="2019" name="G3 (Bethesda)">
        <title>Hybrid Assembly of the Genome of the Entomopathogenic Nematode Steinernema carpocapsae Identifies the X-Chromosome.</title>
        <authorList>
            <person name="Serra L."/>
            <person name="Macchietto M."/>
            <person name="Macias-Munoz A."/>
            <person name="McGill C.J."/>
            <person name="Rodriguez I.M."/>
            <person name="Rodriguez B."/>
            <person name="Murad R."/>
            <person name="Mortazavi A."/>
        </authorList>
    </citation>
    <scope>NUCLEOTIDE SEQUENCE [LARGE SCALE GENOMIC DNA]</scope>
    <source>
        <strain evidence="2 3">ALL</strain>
    </source>
</reference>
<evidence type="ECO:0000313" key="2">
    <source>
        <dbReference type="EMBL" id="TKR80683.1"/>
    </source>
</evidence>
<proteinExistence type="predicted"/>
<dbReference type="PANTHER" id="PTHR13600">
    <property type="entry name" value="LEUCINE CARBOXYL METHYLTRANSFERASE"/>
    <property type="match status" value="1"/>
</dbReference>
<dbReference type="InterPro" id="IPR029063">
    <property type="entry name" value="SAM-dependent_MTases_sf"/>
</dbReference>
<dbReference type="PANTHER" id="PTHR13600:SF33">
    <property type="entry name" value="LEUCINE CARBOXYL METHYLTRANSFERASE 1"/>
    <property type="match status" value="1"/>
</dbReference>
<protein>
    <submittedName>
        <fullName evidence="2">Uncharacterized protein</fullName>
    </submittedName>
</protein>
<evidence type="ECO:0000313" key="3">
    <source>
        <dbReference type="Proteomes" id="UP000298663"/>
    </source>
</evidence>
<gene>
    <name evidence="2" type="ORF">L596_014717</name>
</gene>
<keyword evidence="1" id="KW-0949">S-adenosyl-L-methionine</keyword>
<sequence length="143" mass="16795">MEDEAKLDDGQLRVQIGMRRRSTSVSEDYSVQKTNDDATECKFSAVKLNYWEDEFLSRFVHAQTPSELYRDPEICRGYWARVSGVTSIVKQFIELRDCESRIVRSNRQPWMRLRHSILAPEEGGKEVLPLRGRRLQLRDSEED</sequence>
<organism evidence="2 3">
    <name type="scientific">Steinernema carpocapsae</name>
    <name type="common">Entomopathogenic nematode</name>
    <dbReference type="NCBI Taxonomy" id="34508"/>
    <lineage>
        <taxon>Eukaryota</taxon>
        <taxon>Metazoa</taxon>
        <taxon>Ecdysozoa</taxon>
        <taxon>Nematoda</taxon>
        <taxon>Chromadorea</taxon>
        <taxon>Rhabditida</taxon>
        <taxon>Tylenchina</taxon>
        <taxon>Panagrolaimomorpha</taxon>
        <taxon>Strongyloidoidea</taxon>
        <taxon>Steinernematidae</taxon>
        <taxon>Steinernema</taxon>
    </lineage>
</organism>
<reference evidence="2 3" key="1">
    <citation type="journal article" date="2015" name="Genome Biol.">
        <title>Comparative genomics of Steinernema reveals deeply conserved gene regulatory networks.</title>
        <authorList>
            <person name="Dillman A.R."/>
            <person name="Macchietto M."/>
            <person name="Porter C.F."/>
            <person name="Rogers A."/>
            <person name="Williams B."/>
            <person name="Antoshechkin I."/>
            <person name="Lee M.M."/>
            <person name="Goodwin Z."/>
            <person name="Lu X."/>
            <person name="Lewis E.E."/>
            <person name="Goodrich-Blair H."/>
            <person name="Stock S.P."/>
            <person name="Adams B.J."/>
            <person name="Sternberg P.W."/>
            <person name="Mortazavi A."/>
        </authorList>
    </citation>
    <scope>NUCLEOTIDE SEQUENCE [LARGE SCALE GENOMIC DNA]</scope>
    <source>
        <strain evidence="2 3">ALL</strain>
    </source>
</reference>
<dbReference type="Gene3D" id="3.40.50.150">
    <property type="entry name" value="Vaccinia Virus protein VP39"/>
    <property type="match status" value="1"/>
</dbReference>
<dbReference type="STRING" id="34508.A0A4U5NDN1"/>
<dbReference type="AlphaFoldDB" id="A0A4U5NDN1"/>